<keyword evidence="2" id="KW-0732">Signal</keyword>
<organism evidence="3 4">
    <name type="scientific">Oopsacas minuta</name>
    <dbReference type="NCBI Taxonomy" id="111878"/>
    <lineage>
        <taxon>Eukaryota</taxon>
        <taxon>Metazoa</taxon>
        <taxon>Porifera</taxon>
        <taxon>Hexactinellida</taxon>
        <taxon>Hexasterophora</taxon>
        <taxon>Lyssacinosida</taxon>
        <taxon>Leucopsacidae</taxon>
        <taxon>Oopsacas</taxon>
    </lineage>
</organism>
<dbReference type="AlphaFoldDB" id="A0AAV7K4X1"/>
<comment type="caution">
    <text evidence="3">The sequence shown here is derived from an EMBL/GenBank/DDBJ whole genome shotgun (WGS) entry which is preliminary data.</text>
</comment>
<evidence type="ECO:0000313" key="3">
    <source>
        <dbReference type="EMBL" id="KAI6655764.1"/>
    </source>
</evidence>
<dbReference type="Proteomes" id="UP001165289">
    <property type="component" value="Unassembled WGS sequence"/>
</dbReference>
<keyword evidence="4" id="KW-1185">Reference proteome</keyword>
<evidence type="ECO:0000256" key="2">
    <source>
        <dbReference type="SAM" id="SignalP"/>
    </source>
</evidence>
<feature type="region of interest" description="Disordered" evidence="1">
    <location>
        <begin position="165"/>
        <end position="261"/>
    </location>
</feature>
<evidence type="ECO:0000313" key="4">
    <source>
        <dbReference type="Proteomes" id="UP001165289"/>
    </source>
</evidence>
<dbReference type="EMBL" id="JAKMXF010000177">
    <property type="protein sequence ID" value="KAI6655764.1"/>
    <property type="molecule type" value="Genomic_DNA"/>
</dbReference>
<name>A0AAV7K4X1_9METZ</name>
<feature type="compositionally biased region" description="Low complexity" evidence="1">
    <location>
        <begin position="165"/>
        <end position="242"/>
    </location>
</feature>
<gene>
    <name evidence="3" type="ORF">LOD99_1906</name>
</gene>
<feature type="compositionally biased region" description="Pro residues" evidence="1">
    <location>
        <begin position="243"/>
        <end position="259"/>
    </location>
</feature>
<reference evidence="3 4" key="1">
    <citation type="journal article" date="2023" name="BMC Biol.">
        <title>The compact genome of the sponge Oopsacas minuta (Hexactinellida) is lacking key metazoan core genes.</title>
        <authorList>
            <person name="Santini S."/>
            <person name="Schenkelaars Q."/>
            <person name="Jourda C."/>
            <person name="Duchesne M."/>
            <person name="Belahbib H."/>
            <person name="Rocher C."/>
            <person name="Selva M."/>
            <person name="Riesgo A."/>
            <person name="Vervoort M."/>
            <person name="Leys S.P."/>
            <person name="Kodjabachian L."/>
            <person name="Le Bivic A."/>
            <person name="Borchiellini C."/>
            <person name="Claverie J.M."/>
            <person name="Renard E."/>
        </authorList>
    </citation>
    <scope>NUCLEOTIDE SEQUENCE [LARGE SCALE GENOMIC DNA]</scope>
    <source>
        <strain evidence="3">SPO-2</strain>
    </source>
</reference>
<accession>A0AAV7K4X1</accession>
<evidence type="ECO:0000256" key="1">
    <source>
        <dbReference type="SAM" id="MobiDB-lite"/>
    </source>
</evidence>
<proteinExistence type="predicted"/>
<sequence>MLFVWLIICIITVAHSVNIRRDVEYVLSRTESGLYPLSSDNSSLFYWYIPTLSPRDEDAPLLLWLGDGQVSIMKDVFGKDGPFSIIIQQNTADQIEEFISQNLKELAFPFSNCEIKKINTREVKSSQDEEEEEGNEYSFLKRCRGHHKNHYHCRTTTRQVTIKVTSTKQTTTPTTTTPTTTTPTTTTPTTTTPTTTTPTTTTPTTTTPTTTTPTTTTPTTTTPTTTTPTTSAPTPVPVISTTPRPPPPHTTSTPLPPFPTVSRISRDNTIKMLQQLFINIPISLNSNSLLTSYNILYIDSTVGYATGKPTHNILTAVTSLINSLQPQHYSTHNNIALVASVHMLEILRVGNTTELYYFLSHSLSSLRVLQTERDENTECLMSVCTLRQLSKCPRMMSLYYWMNEAEGNVRDRLGIRNGVNENVWIPYYNHFKHYPNQPLQRISNLINNLNIPVLYNNA</sequence>
<protein>
    <submittedName>
        <fullName evidence="3">Uncharacterized protein</fullName>
    </submittedName>
</protein>
<feature type="signal peptide" evidence="2">
    <location>
        <begin position="1"/>
        <end position="16"/>
    </location>
</feature>
<feature type="chain" id="PRO_5043877098" evidence="2">
    <location>
        <begin position="17"/>
        <end position="458"/>
    </location>
</feature>